<feature type="domain" description="HTH lysR-type" evidence="5">
    <location>
        <begin position="6"/>
        <end position="63"/>
    </location>
</feature>
<dbReference type="SUPFAM" id="SSF46785">
    <property type="entry name" value="Winged helix' DNA-binding domain"/>
    <property type="match status" value="1"/>
</dbReference>
<dbReference type="SUPFAM" id="SSF53850">
    <property type="entry name" value="Periplasmic binding protein-like II"/>
    <property type="match status" value="1"/>
</dbReference>
<reference evidence="6" key="1">
    <citation type="submission" date="2018-06" db="EMBL/GenBank/DDBJ databases">
        <authorList>
            <person name="Zhirakovskaya E."/>
        </authorList>
    </citation>
    <scope>NUCLEOTIDE SEQUENCE</scope>
</reference>
<dbReference type="PANTHER" id="PTHR30537:SF3">
    <property type="entry name" value="TRANSCRIPTIONAL REGULATORY PROTEIN"/>
    <property type="match status" value="1"/>
</dbReference>
<dbReference type="GO" id="GO:0043565">
    <property type="term" value="F:sequence-specific DNA binding"/>
    <property type="evidence" value="ECO:0007669"/>
    <property type="project" value="TreeGrafter"/>
</dbReference>
<dbReference type="InterPro" id="IPR000847">
    <property type="entry name" value="LysR_HTH_N"/>
</dbReference>
<evidence type="ECO:0000256" key="1">
    <source>
        <dbReference type="ARBA" id="ARBA00009437"/>
    </source>
</evidence>
<dbReference type="Pfam" id="PF03466">
    <property type="entry name" value="LysR_substrate"/>
    <property type="match status" value="1"/>
</dbReference>
<comment type="similarity">
    <text evidence="1">Belongs to the LysR transcriptional regulatory family.</text>
</comment>
<evidence type="ECO:0000256" key="3">
    <source>
        <dbReference type="ARBA" id="ARBA00023125"/>
    </source>
</evidence>
<dbReference type="GO" id="GO:0003700">
    <property type="term" value="F:DNA-binding transcription factor activity"/>
    <property type="evidence" value="ECO:0007669"/>
    <property type="project" value="InterPro"/>
</dbReference>
<evidence type="ECO:0000256" key="2">
    <source>
        <dbReference type="ARBA" id="ARBA00023015"/>
    </source>
</evidence>
<keyword evidence="2" id="KW-0805">Transcription regulation</keyword>
<keyword evidence="3" id="KW-0238">DNA-binding</keyword>
<sequence>MKAQDLAWDDFRTVLAVCREGTLSGAARLLGVNHSTVFRRVNALEDKLGVRLFERLPEGYAMTEAGESVREAGERIENEVFGLSRKLIGRDLGLHGTLRITAPDAFAIKLLTPLLVQFSRQYPDIRLELSMANHYLDLTRREADIAIRATTTPPETAIGRRLCALVTTVYGATSYLETQPSDQALEQHAWLMPDDALAQLPFARWLRKHFPLARVVYRSNSLLGLFEAGKRGMGVVPLPCFLGDSEAGLQRLLEPPEELASELWLLTHPDLRRTARVRAFMEFLAESIGSERKLIEGYVAH</sequence>
<dbReference type="PANTHER" id="PTHR30537">
    <property type="entry name" value="HTH-TYPE TRANSCRIPTIONAL REGULATOR"/>
    <property type="match status" value="1"/>
</dbReference>
<evidence type="ECO:0000259" key="5">
    <source>
        <dbReference type="PROSITE" id="PS50931"/>
    </source>
</evidence>
<dbReference type="AlphaFoldDB" id="A0A3B0XYM6"/>
<organism evidence="6">
    <name type="scientific">hydrothermal vent metagenome</name>
    <dbReference type="NCBI Taxonomy" id="652676"/>
    <lineage>
        <taxon>unclassified sequences</taxon>
        <taxon>metagenomes</taxon>
        <taxon>ecological metagenomes</taxon>
    </lineage>
</organism>
<evidence type="ECO:0000313" key="6">
    <source>
        <dbReference type="EMBL" id="VAW73505.1"/>
    </source>
</evidence>
<accession>A0A3B0XYM6</accession>
<dbReference type="PROSITE" id="PS50931">
    <property type="entry name" value="HTH_LYSR"/>
    <property type="match status" value="1"/>
</dbReference>
<dbReference type="Gene3D" id="1.10.10.10">
    <property type="entry name" value="Winged helix-like DNA-binding domain superfamily/Winged helix DNA-binding domain"/>
    <property type="match status" value="1"/>
</dbReference>
<evidence type="ECO:0000256" key="4">
    <source>
        <dbReference type="ARBA" id="ARBA00023163"/>
    </source>
</evidence>
<dbReference type="Gene3D" id="3.40.190.290">
    <property type="match status" value="1"/>
</dbReference>
<dbReference type="GO" id="GO:0006351">
    <property type="term" value="P:DNA-templated transcription"/>
    <property type="evidence" value="ECO:0007669"/>
    <property type="project" value="TreeGrafter"/>
</dbReference>
<dbReference type="InterPro" id="IPR036390">
    <property type="entry name" value="WH_DNA-bd_sf"/>
</dbReference>
<dbReference type="InterPro" id="IPR058163">
    <property type="entry name" value="LysR-type_TF_proteobact-type"/>
</dbReference>
<dbReference type="EMBL" id="UOFN01000016">
    <property type="protein sequence ID" value="VAW73505.1"/>
    <property type="molecule type" value="Genomic_DNA"/>
</dbReference>
<protein>
    <submittedName>
        <fullName evidence="6">Transcriptional regulator, LysR family</fullName>
    </submittedName>
</protein>
<dbReference type="Pfam" id="PF00126">
    <property type="entry name" value="HTH_1"/>
    <property type="match status" value="1"/>
</dbReference>
<dbReference type="InterPro" id="IPR036388">
    <property type="entry name" value="WH-like_DNA-bd_sf"/>
</dbReference>
<name>A0A3B0XYM6_9ZZZZ</name>
<gene>
    <name evidence="6" type="ORF">MNBD_GAMMA15-783</name>
</gene>
<keyword evidence="4" id="KW-0804">Transcription</keyword>
<dbReference type="InterPro" id="IPR005119">
    <property type="entry name" value="LysR_subst-bd"/>
</dbReference>
<proteinExistence type="inferred from homology"/>